<dbReference type="Gene3D" id="3.40.50.1820">
    <property type="entry name" value="alpha/beta hydrolase"/>
    <property type="match status" value="1"/>
</dbReference>
<feature type="chain" id="PRO_5035314740" description="AB hydrolase-1 domain-containing protein" evidence="1">
    <location>
        <begin position="27"/>
        <end position="246"/>
    </location>
</feature>
<dbReference type="InterPro" id="IPR029058">
    <property type="entry name" value="AB_hydrolase_fold"/>
</dbReference>
<dbReference type="InterPro" id="IPR000073">
    <property type="entry name" value="AB_hydrolase_1"/>
</dbReference>
<evidence type="ECO:0000259" key="2">
    <source>
        <dbReference type="Pfam" id="PF00561"/>
    </source>
</evidence>
<dbReference type="Proteomes" id="UP000612899">
    <property type="component" value="Unassembled WGS sequence"/>
</dbReference>
<dbReference type="SUPFAM" id="SSF53474">
    <property type="entry name" value="alpha/beta-Hydrolases"/>
    <property type="match status" value="1"/>
</dbReference>
<dbReference type="PANTHER" id="PTHR42886">
    <property type="entry name" value="RE40534P-RELATED"/>
    <property type="match status" value="1"/>
</dbReference>
<dbReference type="Pfam" id="PF00561">
    <property type="entry name" value="Abhydrolase_1"/>
    <property type="match status" value="1"/>
</dbReference>
<keyword evidence="1" id="KW-0732">Signal</keyword>
<evidence type="ECO:0000313" key="3">
    <source>
        <dbReference type="EMBL" id="GIH06321.1"/>
    </source>
</evidence>
<dbReference type="GO" id="GO:0003824">
    <property type="term" value="F:catalytic activity"/>
    <property type="evidence" value="ECO:0007669"/>
    <property type="project" value="UniProtKB-ARBA"/>
</dbReference>
<dbReference type="PROSITE" id="PS51257">
    <property type="entry name" value="PROKAR_LIPOPROTEIN"/>
    <property type="match status" value="1"/>
</dbReference>
<protein>
    <recommendedName>
        <fullName evidence="2">AB hydrolase-1 domain-containing protein</fullName>
    </recommendedName>
</protein>
<feature type="domain" description="AB hydrolase-1" evidence="2">
    <location>
        <begin position="65"/>
        <end position="174"/>
    </location>
</feature>
<evidence type="ECO:0000313" key="4">
    <source>
        <dbReference type="Proteomes" id="UP000612899"/>
    </source>
</evidence>
<sequence length="246" mass="24456">MRKLWFLLAVAAVAACATTPTPAVPAAPSRKAGPGCLESTTAAKHITFGDSKLVGIVLGKGTTGVVLAHQNGGSVCQWLITADELAQKGYLVLAFDFAGFGGSQVGTSAGRAADVAEAVKAIRAEGATKVALAGGSMGGTAVVAAAATITPPVQAVIALSAPANFGGADALSAAPKLTMPVLYMAAIGESTYTENAKAMHAASTASPDAQLLVAKGSEHGVSVVMTGVGTDEAIKAFYSFLAKHML</sequence>
<accession>A0A8J3QB26</accession>
<keyword evidence="4" id="KW-1185">Reference proteome</keyword>
<dbReference type="PANTHER" id="PTHR42886:SF29">
    <property type="entry name" value="PUMMELIG, ISOFORM A"/>
    <property type="match status" value="1"/>
</dbReference>
<feature type="signal peptide" evidence="1">
    <location>
        <begin position="1"/>
        <end position="26"/>
    </location>
</feature>
<comment type="caution">
    <text evidence="3">The sequence shown here is derived from an EMBL/GenBank/DDBJ whole genome shotgun (WGS) entry which is preliminary data.</text>
</comment>
<organism evidence="3 4">
    <name type="scientific">Rhizocola hellebori</name>
    <dbReference type="NCBI Taxonomy" id="1392758"/>
    <lineage>
        <taxon>Bacteria</taxon>
        <taxon>Bacillati</taxon>
        <taxon>Actinomycetota</taxon>
        <taxon>Actinomycetes</taxon>
        <taxon>Micromonosporales</taxon>
        <taxon>Micromonosporaceae</taxon>
        <taxon>Rhizocola</taxon>
    </lineage>
</organism>
<dbReference type="AlphaFoldDB" id="A0A8J3QB26"/>
<evidence type="ECO:0000256" key="1">
    <source>
        <dbReference type="SAM" id="SignalP"/>
    </source>
</evidence>
<gene>
    <name evidence="3" type="ORF">Rhe02_43880</name>
</gene>
<dbReference type="RefSeq" id="WP_203910137.1">
    <property type="nucleotide sequence ID" value="NZ_BONY01000026.1"/>
</dbReference>
<reference evidence="3" key="1">
    <citation type="submission" date="2021-01" db="EMBL/GenBank/DDBJ databases">
        <title>Whole genome shotgun sequence of Rhizocola hellebori NBRC 109834.</title>
        <authorList>
            <person name="Komaki H."/>
            <person name="Tamura T."/>
        </authorList>
    </citation>
    <scope>NUCLEOTIDE SEQUENCE</scope>
    <source>
        <strain evidence="3">NBRC 109834</strain>
    </source>
</reference>
<name>A0A8J3QB26_9ACTN</name>
<proteinExistence type="predicted"/>
<dbReference type="EMBL" id="BONY01000026">
    <property type="protein sequence ID" value="GIH06321.1"/>
    <property type="molecule type" value="Genomic_DNA"/>
</dbReference>